<keyword evidence="4" id="KW-1185">Reference proteome</keyword>
<keyword evidence="2" id="KW-0175">Coiled coil</keyword>
<dbReference type="EMBL" id="CP009170">
    <property type="protein sequence ID" value="AIS51679.1"/>
    <property type="molecule type" value="Genomic_DNA"/>
</dbReference>
<sequence length="158" mass="18032">MANSQKLVDVLRGETEIYKVLLDLAIKKTDIIIAGKVKELDEIVQIEKQLIKKLMELEEQREDILEKIDIEGKMTITDLIESISSEEAENLRDIKYNLTNILKELEERNKLNAALIEQALEYINYSIQTISSALESDDGVYGNSGNIKRYTSLIDKKA</sequence>
<dbReference type="eggNOG" id="COG3418">
    <property type="taxonomic scope" value="Bacteria"/>
</dbReference>
<evidence type="ECO:0000313" key="4">
    <source>
        <dbReference type="Proteomes" id="UP000029669"/>
    </source>
</evidence>
<accession>A0A097APD9</accession>
<dbReference type="RefSeq" id="WP_006569125.1">
    <property type="nucleotide sequence ID" value="NZ_CP009170.1"/>
</dbReference>
<dbReference type="Pfam" id="PF05130">
    <property type="entry name" value="FlgN"/>
    <property type="match status" value="1"/>
</dbReference>
<reference evidence="4" key="1">
    <citation type="journal article" date="2015" name="Genome Announc.">
        <title>Whole-Genome Sequences of 80 Environmental and Clinical Isolates of Burkholderia pseudomallei.</title>
        <authorList>
            <person name="Johnson S.L."/>
            <person name="Baker A.L."/>
            <person name="Chain P.S."/>
            <person name="Currie B.J."/>
            <person name="Daligault H.E."/>
            <person name="Davenport K.W."/>
            <person name="Davis C.B."/>
            <person name="Inglis T.J."/>
            <person name="Kaestli M."/>
            <person name="Koren S."/>
            <person name="Mayo M."/>
            <person name="Merritt A.J."/>
            <person name="Price E.P."/>
            <person name="Sarovich D.S."/>
            <person name="Warner J."/>
            <person name="Rosovitz M.J."/>
        </authorList>
    </citation>
    <scope>NUCLEOTIDE SEQUENCE [LARGE SCALE GENOMIC DNA]</scope>
    <source>
        <strain evidence="4">DSM 2030</strain>
    </source>
</reference>
<proteinExistence type="predicted"/>
<feature type="coiled-coil region" evidence="2">
    <location>
        <begin position="40"/>
        <end position="108"/>
    </location>
</feature>
<evidence type="ECO:0000256" key="2">
    <source>
        <dbReference type="SAM" id="Coils"/>
    </source>
</evidence>
<name>A0A097APD9_THEKI</name>
<dbReference type="HOGENOM" id="CLU_132586_1_2_9"/>
<gene>
    <name evidence="3" type="primary">flgN1</name>
    <name evidence="3" type="ORF">TKV_c04800</name>
</gene>
<dbReference type="Proteomes" id="UP000029669">
    <property type="component" value="Chromosome"/>
</dbReference>
<dbReference type="OrthoDB" id="1680765at2"/>
<dbReference type="STRING" id="2325.TKV_c04800"/>
<evidence type="ECO:0000313" key="3">
    <source>
        <dbReference type="EMBL" id="AIS51679.1"/>
    </source>
</evidence>
<dbReference type="SUPFAM" id="SSF140566">
    <property type="entry name" value="FlgN-like"/>
    <property type="match status" value="1"/>
</dbReference>
<organism evidence="3 4">
    <name type="scientific">Thermoanaerobacter kivui</name>
    <name type="common">Acetogenium kivui</name>
    <dbReference type="NCBI Taxonomy" id="2325"/>
    <lineage>
        <taxon>Bacteria</taxon>
        <taxon>Bacillati</taxon>
        <taxon>Bacillota</taxon>
        <taxon>Clostridia</taxon>
        <taxon>Thermoanaerobacterales</taxon>
        <taxon>Thermoanaerobacteraceae</taxon>
        <taxon>Thermoanaerobacter</taxon>
    </lineage>
</organism>
<keyword evidence="1" id="KW-1005">Bacterial flagellum biogenesis</keyword>
<dbReference type="AlphaFoldDB" id="A0A097APD9"/>
<dbReference type="Gene3D" id="1.20.58.300">
    <property type="entry name" value="FlgN-like"/>
    <property type="match status" value="1"/>
</dbReference>
<dbReference type="InterPro" id="IPR007809">
    <property type="entry name" value="FlgN-like"/>
</dbReference>
<dbReference type="GO" id="GO:0044780">
    <property type="term" value="P:bacterial-type flagellum assembly"/>
    <property type="evidence" value="ECO:0007669"/>
    <property type="project" value="InterPro"/>
</dbReference>
<dbReference type="InterPro" id="IPR036679">
    <property type="entry name" value="FlgN-like_sf"/>
</dbReference>
<dbReference type="KEGG" id="tki:TKV_c04800"/>
<protein>
    <submittedName>
        <fullName evidence="3">Protein FlgN</fullName>
    </submittedName>
</protein>
<evidence type="ECO:0000256" key="1">
    <source>
        <dbReference type="ARBA" id="ARBA00022795"/>
    </source>
</evidence>